<dbReference type="EMBL" id="JACHDO010000001">
    <property type="protein sequence ID" value="MBB5493429.1"/>
    <property type="molecule type" value="Genomic_DNA"/>
</dbReference>
<name>A0A840W8U2_9ACTN</name>
<dbReference type="AlphaFoldDB" id="A0A840W8U2"/>
<accession>A0A840W8U2</accession>
<gene>
    <name evidence="1" type="ORF">HNR07_004566</name>
</gene>
<sequence>MSDPFEDVEKFPNLNAARDALRERFRDGAFWRQEFDFVNRAPESVFTPAVSENSEILLFATPDGGAYPDRRVYFGPRGGVHIERC</sequence>
<proteinExistence type="predicted"/>
<comment type="caution">
    <text evidence="1">The sequence shown here is derived from an EMBL/GenBank/DDBJ whole genome shotgun (WGS) entry which is preliminary data.</text>
</comment>
<protein>
    <submittedName>
        <fullName evidence="1">Uncharacterized protein</fullName>
    </submittedName>
</protein>
<evidence type="ECO:0000313" key="1">
    <source>
        <dbReference type="EMBL" id="MBB5493429.1"/>
    </source>
</evidence>
<evidence type="ECO:0000313" key="2">
    <source>
        <dbReference type="Proteomes" id="UP000579647"/>
    </source>
</evidence>
<dbReference type="RefSeq" id="WP_017567532.1">
    <property type="nucleotide sequence ID" value="NZ_BAAAKM010000111.1"/>
</dbReference>
<keyword evidence="2" id="KW-1185">Reference proteome</keyword>
<organism evidence="1 2">
    <name type="scientific">Nocardiopsis metallicus</name>
    <dbReference type="NCBI Taxonomy" id="179819"/>
    <lineage>
        <taxon>Bacteria</taxon>
        <taxon>Bacillati</taxon>
        <taxon>Actinomycetota</taxon>
        <taxon>Actinomycetes</taxon>
        <taxon>Streptosporangiales</taxon>
        <taxon>Nocardiopsidaceae</taxon>
        <taxon>Nocardiopsis</taxon>
    </lineage>
</organism>
<dbReference type="Proteomes" id="UP000579647">
    <property type="component" value="Unassembled WGS sequence"/>
</dbReference>
<reference evidence="1 2" key="1">
    <citation type="submission" date="2020-08" db="EMBL/GenBank/DDBJ databases">
        <title>Sequencing the genomes of 1000 actinobacteria strains.</title>
        <authorList>
            <person name="Klenk H.-P."/>
        </authorList>
    </citation>
    <scope>NUCLEOTIDE SEQUENCE [LARGE SCALE GENOMIC DNA]</scope>
    <source>
        <strain evidence="1 2">DSM 44598</strain>
    </source>
</reference>